<keyword evidence="6 13" id="KW-0256">Endoplasmic reticulum</keyword>
<dbReference type="AlphaFoldDB" id="A0A4U5MGW6"/>
<proteinExistence type="inferred from homology"/>
<dbReference type="GO" id="GO:0005789">
    <property type="term" value="C:endoplasmic reticulum membrane"/>
    <property type="evidence" value="ECO:0007669"/>
    <property type="project" value="UniProtKB-SubCell"/>
</dbReference>
<feature type="compositionally biased region" description="Basic residues" evidence="14">
    <location>
        <begin position="573"/>
        <end position="583"/>
    </location>
</feature>
<reference evidence="15 16" key="2">
    <citation type="journal article" date="2019" name="G3 (Bethesda)">
        <title>Hybrid Assembly of the Genome of the Entomopathogenic Nematode Steinernema carpocapsae Identifies the X-Chromosome.</title>
        <authorList>
            <person name="Serra L."/>
            <person name="Macchietto M."/>
            <person name="Macias-Munoz A."/>
            <person name="McGill C.J."/>
            <person name="Rodriguez I.M."/>
            <person name="Rodriguez B."/>
            <person name="Murad R."/>
            <person name="Mortazavi A."/>
        </authorList>
    </citation>
    <scope>NUCLEOTIDE SEQUENCE [LARGE SCALE GENOMIC DNA]</scope>
    <source>
        <strain evidence="15 16">ALL</strain>
    </source>
</reference>
<feature type="signal peptide" evidence="13">
    <location>
        <begin position="1"/>
        <end position="20"/>
    </location>
</feature>
<evidence type="ECO:0000256" key="12">
    <source>
        <dbReference type="PIRSR" id="PIRSR601580-3"/>
    </source>
</evidence>
<evidence type="ECO:0000313" key="15">
    <source>
        <dbReference type="EMBL" id="TKR68526.1"/>
    </source>
</evidence>
<evidence type="ECO:0000256" key="3">
    <source>
        <dbReference type="ARBA" id="ARBA00004556"/>
    </source>
</evidence>
<dbReference type="GO" id="GO:0051082">
    <property type="term" value="F:unfolded protein binding"/>
    <property type="evidence" value="ECO:0007669"/>
    <property type="project" value="InterPro"/>
</dbReference>
<dbReference type="InterPro" id="IPR001580">
    <property type="entry name" value="Calret/calnex"/>
</dbReference>
<dbReference type="OrthoDB" id="1938156at2759"/>
<dbReference type="GO" id="GO:0031410">
    <property type="term" value="C:cytoplasmic vesicle"/>
    <property type="evidence" value="ECO:0007669"/>
    <property type="project" value="UniProtKB-SubCell"/>
</dbReference>
<protein>
    <recommendedName>
        <fullName evidence="17">Calnexin</fullName>
    </recommendedName>
</protein>
<feature type="region of interest" description="Disordered" evidence="14">
    <location>
        <begin position="496"/>
        <end position="583"/>
    </location>
</feature>
<keyword evidence="16" id="KW-1185">Reference proteome</keyword>
<feature type="disulfide bond" evidence="12">
    <location>
        <begin position="138"/>
        <end position="172"/>
    </location>
</feature>
<feature type="compositionally biased region" description="Polar residues" evidence="14">
    <location>
        <begin position="561"/>
        <end position="572"/>
    </location>
</feature>
<comment type="function">
    <text evidence="11">Calcium-binding protein that interacts with newly synthesized monoglucosylated glycoproteins in the endoplasmic reticulum. It may act in assisting protein assembly and/or in the retention within the ER of unassembled protein subunits. It seems to play a major role in the quality control apparatus of the ER by the retention of incorrectly folded proteins. Required for embryogenesis and larval development under heat and ER stress conditions. May be important for germ cell development. Involved in neuronal necrotic cell death.</text>
</comment>
<feature type="region of interest" description="Disordered" evidence="14">
    <location>
        <begin position="274"/>
        <end position="319"/>
    </location>
</feature>
<feature type="compositionally biased region" description="Acidic residues" evidence="14">
    <location>
        <begin position="301"/>
        <end position="310"/>
    </location>
</feature>
<reference evidence="15 16" key="1">
    <citation type="journal article" date="2015" name="Genome Biol.">
        <title>Comparative genomics of Steinernema reveals deeply conserved gene regulatory networks.</title>
        <authorList>
            <person name="Dillman A.R."/>
            <person name="Macchietto M."/>
            <person name="Porter C.F."/>
            <person name="Rogers A."/>
            <person name="Williams B."/>
            <person name="Antoshechkin I."/>
            <person name="Lee M.M."/>
            <person name="Goodwin Z."/>
            <person name="Lu X."/>
            <person name="Lewis E.E."/>
            <person name="Goodrich-Blair H."/>
            <person name="Stock S.P."/>
            <person name="Adams B.J."/>
            <person name="Sternberg P.W."/>
            <person name="Mortazavi A."/>
        </authorList>
    </citation>
    <scope>NUCLEOTIDE SEQUENCE [LARGE SCALE GENOMIC DNA]</scope>
    <source>
        <strain evidence="15 16">ALL</strain>
    </source>
</reference>
<dbReference type="SUPFAM" id="SSF63887">
    <property type="entry name" value="P-domain of calnexin/calreticulin"/>
    <property type="match status" value="1"/>
</dbReference>
<dbReference type="InterPro" id="IPR009033">
    <property type="entry name" value="Calreticulin/calnexin_P_dom_sf"/>
</dbReference>
<dbReference type="PRINTS" id="PR00626">
    <property type="entry name" value="CALRETICULIN"/>
</dbReference>
<dbReference type="PROSITE" id="PS51257">
    <property type="entry name" value="PROKAR_LIPOPROTEIN"/>
    <property type="match status" value="1"/>
</dbReference>
<dbReference type="InterPro" id="IPR018124">
    <property type="entry name" value="Calret/calnex_CS"/>
</dbReference>
<evidence type="ECO:0000256" key="9">
    <source>
        <dbReference type="ARBA" id="ARBA00023186"/>
    </source>
</evidence>
<dbReference type="GO" id="GO:0036503">
    <property type="term" value="P:ERAD pathway"/>
    <property type="evidence" value="ECO:0007669"/>
    <property type="project" value="TreeGrafter"/>
</dbReference>
<evidence type="ECO:0008006" key="17">
    <source>
        <dbReference type="Google" id="ProtNLM"/>
    </source>
</evidence>
<evidence type="ECO:0000256" key="6">
    <source>
        <dbReference type="ARBA" id="ARBA00022824"/>
    </source>
</evidence>
<dbReference type="STRING" id="34508.A0A4U5MGW6"/>
<keyword evidence="10" id="KW-0968">Cytoplasmic vesicle</keyword>
<evidence type="ECO:0000256" key="8">
    <source>
        <dbReference type="ARBA" id="ARBA00023136"/>
    </source>
</evidence>
<dbReference type="GO" id="GO:0048471">
    <property type="term" value="C:perinuclear region of cytoplasm"/>
    <property type="evidence" value="ECO:0007669"/>
    <property type="project" value="UniProtKB-SubCell"/>
</dbReference>
<evidence type="ECO:0000256" key="14">
    <source>
        <dbReference type="SAM" id="MobiDB-lite"/>
    </source>
</evidence>
<dbReference type="PROSITE" id="PS00803">
    <property type="entry name" value="CALRETICULIN_1"/>
    <property type="match status" value="1"/>
</dbReference>
<sequence>MNLRQPLWLLAFIAVSCVFANDEDAEKEFVPLKFASPKVASKDIYLAEDFADQSVLGKKWLKSTAKKEGVEEAISKYDGEWAVGAPQKVVIEGDNGLVVKSKAKHHAIASKFVKPFYFSENKPLVVQYEVKYQEGQECGGGYLKLLSLGAEKSIESFNDKTPYTIMFGPDKCGASAKVHLIVRFTNPINKTTYEHHAAQPTGGVSKYFDDHATHLYTLVIRHDETFTVSVDNYAIMSGSLLSNLEPAITPPKQIADPTDSKPSDWDDREMIVDSEDKKPEDWDESQPKEVVDESATKPDDWLEEESELIPDPEAKKPEDWDNEMDGEWEAAVISNPKCESRSGCGPWKKPMISNPLYKGKWKPRKIKNPDYKGKWEPRIIENPHYFEPQPFSQLEPISAVGIELWTMSNGIVFDNLLVTDKEEVATHFSHQTFDVKVAQEKAYESYSNPSKGIFSDLVEATEERPWLWAVYVLVILIPVIGLSIFCFGRKSTPVPADYKKTDEPQEDVEEEIPRLVGDDDEEEVADQEAAGDTGSSRNSQEEFEHVSKVATDSAEDEGNVSDKSSGSTTKSPSQRRVRQRRAD</sequence>
<keyword evidence="9 13" id="KW-0143">Chaperone</keyword>
<dbReference type="PROSITE" id="PS00804">
    <property type="entry name" value="CALRETICULIN_2"/>
    <property type="match status" value="1"/>
</dbReference>
<evidence type="ECO:0000256" key="7">
    <source>
        <dbReference type="ARBA" id="ARBA00022989"/>
    </source>
</evidence>
<evidence type="ECO:0000256" key="4">
    <source>
        <dbReference type="ARBA" id="ARBA00010983"/>
    </source>
</evidence>
<dbReference type="FunFam" id="2.60.120.200:FF:000011">
    <property type="entry name" value="Probable calnexin"/>
    <property type="match status" value="1"/>
</dbReference>
<gene>
    <name evidence="15" type="ORF">L596_024496</name>
</gene>
<comment type="subcellular location">
    <subcellularLocation>
        <location evidence="3">Cytoplasm</location>
        <location evidence="3">Perinuclear region</location>
    </subcellularLocation>
    <subcellularLocation>
        <location evidence="2">Cytoplasmic vesicle</location>
    </subcellularLocation>
    <subcellularLocation>
        <location evidence="1">Endoplasmic reticulum membrane</location>
        <topology evidence="1">Single-pass type I membrane protein</topology>
    </subcellularLocation>
</comment>
<organism evidence="15 16">
    <name type="scientific">Steinernema carpocapsae</name>
    <name type="common">Entomopathogenic nematode</name>
    <dbReference type="NCBI Taxonomy" id="34508"/>
    <lineage>
        <taxon>Eukaryota</taxon>
        <taxon>Metazoa</taxon>
        <taxon>Ecdysozoa</taxon>
        <taxon>Nematoda</taxon>
        <taxon>Chromadorea</taxon>
        <taxon>Rhabditida</taxon>
        <taxon>Tylenchina</taxon>
        <taxon>Panagrolaimomorpha</taxon>
        <taxon>Strongyloidoidea</taxon>
        <taxon>Steinernematidae</taxon>
        <taxon>Steinernema</taxon>
    </lineage>
</organism>
<dbReference type="Proteomes" id="UP000298663">
    <property type="component" value="Unassembled WGS sequence"/>
</dbReference>
<dbReference type="Pfam" id="PF00262">
    <property type="entry name" value="Calreticulin"/>
    <property type="match status" value="1"/>
</dbReference>
<dbReference type="Gene3D" id="2.10.250.10">
    <property type="entry name" value="Calreticulin/calnexin, P domain"/>
    <property type="match status" value="1"/>
</dbReference>
<name>A0A4U5MGW6_STECR</name>
<dbReference type="GO" id="GO:0006457">
    <property type="term" value="P:protein folding"/>
    <property type="evidence" value="ECO:0007669"/>
    <property type="project" value="InterPro"/>
</dbReference>
<comment type="caution">
    <text evidence="15">The sequence shown here is derived from an EMBL/GenBank/DDBJ whole genome shotgun (WGS) entry which is preliminary data.</text>
</comment>
<dbReference type="PROSITE" id="PS00805">
    <property type="entry name" value="CALRETICULIN_REPEAT"/>
    <property type="match status" value="1"/>
</dbReference>
<evidence type="ECO:0000256" key="13">
    <source>
        <dbReference type="RuleBase" id="RU362126"/>
    </source>
</evidence>
<dbReference type="InterPro" id="IPR013320">
    <property type="entry name" value="ConA-like_dom_sf"/>
</dbReference>
<dbReference type="FunFam" id="2.10.250.10:FF:000001">
    <property type="entry name" value="Calnexin homolog"/>
    <property type="match status" value="1"/>
</dbReference>
<evidence type="ECO:0000256" key="1">
    <source>
        <dbReference type="ARBA" id="ARBA00004115"/>
    </source>
</evidence>
<dbReference type="EMBL" id="AZBU02000008">
    <property type="protein sequence ID" value="TKR68526.1"/>
    <property type="molecule type" value="Genomic_DNA"/>
</dbReference>
<feature type="transmembrane region" description="Helical" evidence="13">
    <location>
        <begin position="466"/>
        <end position="487"/>
    </location>
</feature>
<keyword evidence="7 13" id="KW-1133">Transmembrane helix</keyword>
<dbReference type="Gene3D" id="2.60.120.200">
    <property type="match status" value="1"/>
</dbReference>
<accession>A0A4U5MGW6</accession>
<evidence type="ECO:0000256" key="2">
    <source>
        <dbReference type="ARBA" id="ARBA00004541"/>
    </source>
</evidence>
<keyword evidence="12" id="KW-1015">Disulfide bond</keyword>
<dbReference type="PANTHER" id="PTHR11073:SF1">
    <property type="entry name" value="CALNEXIN 14D-RELATED"/>
    <property type="match status" value="1"/>
</dbReference>
<feature type="chain" id="PRO_5020981058" description="Calnexin" evidence="13">
    <location>
        <begin position="21"/>
        <end position="583"/>
    </location>
</feature>
<comment type="similarity">
    <text evidence="4 13">Belongs to the calreticulin family.</text>
</comment>
<keyword evidence="5 13" id="KW-0812">Transmembrane</keyword>
<dbReference type="PANTHER" id="PTHR11073">
    <property type="entry name" value="CALRETICULIN AND CALNEXIN"/>
    <property type="match status" value="1"/>
</dbReference>
<keyword evidence="13" id="KW-0732">Signal</keyword>
<evidence type="ECO:0000256" key="5">
    <source>
        <dbReference type="ARBA" id="ARBA00022692"/>
    </source>
</evidence>
<dbReference type="SUPFAM" id="SSF49899">
    <property type="entry name" value="Concanavalin A-like lectins/glucanases"/>
    <property type="match status" value="1"/>
</dbReference>
<evidence type="ECO:0000256" key="10">
    <source>
        <dbReference type="ARBA" id="ARBA00023329"/>
    </source>
</evidence>
<evidence type="ECO:0000313" key="16">
    <source>
        <dbReference type="Proteomes" id="UP000298663"/>
    </source>
</evidence>
<feature type="compositionally biased region" description="Basic and acidic residues" evidence="14">
    <location>
        <begin position="274"/>
        <end position="300"/>
    </location>
</feature>
<evidence type="ECO:0000256" key="11">
    <source>
        <dbReference type="ARBA" id="ARBA00053392"/>
    </source>
</evidence>
<dbReference type="GO" id="GO:0005509">
    <property type="term" value="F:calcium ion binding"/>
    <property type="evidence" value="ECO:0007669"/>
    <property type="project" value="InterPro"/>
</dbReference>
<keyword evidence="8 13" id="KW-0472">Membrane</keyword>